<reference evidence="2 3" key="1">
    <citation type="submission" date="2021-05" db="EMBL/GenBank/DDBJ databases">
        <title>A Polyphasic approach of four new species of the genus Ohtaekwangia: Ohtaekwangia histidinii sp. nov., Ohtaekwangia cretensis sp. nov., Ohtaekwangia indiensis sp. nov., Ohtaekwangia reichenbachii sp. nov. from diverse environment.</title>
        <authorList>
            <person name="Octaviana S."/>
        </authorList>
    </citation>
    <scope>NUCLEOTIDE SEQUENCE [LARGE SCALE GENOMIC DNA]</scope>
    <source>
        <strain evidence="2 3">PWU37</strain>
    </source>
</reference>
<dbReference type="PROSITE" id="PS50853">
    <property type="entry name" value="FN3"/>
    <property type="match status" value="1"/>
</dbReference>
<name>A0AAP2D897_9BACT</name>
<dbReference type="Proteomes" id="UP001319180">
    <property type="component" value="Unassembled WGS sequence"/>
</dbReference>
<keyword evidence="3" id="KW-1185">Reference proteome</keyword>
<dbReference type="Pfam" id="PF16323">
    <property type="entry name" value="DUF4959"/>
    <property type="match status" value="1"/>
</dbReference>
<evidence type="ECO:0000313" key="3">
    <source>
        <dbReference type="Proteomes" id="UP001319180"/>
    </source>
</evidence>
<evidence type="ECO:0000313" key="2">
    <source>
        <dbReference type="EMBL" id="MBT1687014.1"/>
    </source>
</evidence>
<feature type="domain" description="Fibronectin type-III" evidence="1">
    <location>
        <begin position="34"/>
        <end position="127"/>
    </location>
</feature>
<dbReference type="AlphaFoldDB" id="A0AAP2D897"/>
<gene>
    <name evidence="2" type="ORF">KK078_10620</name>
</gene>
<dbReference type="RefSeq" id="WP_254090251.1">
    <property type="nucleotide sequence ID" value="NZ_JAHESC010000013.1"/>
</dbReference>
<dbReference type="SUPFAM" id="SSF49785">
    <property type="entry name" value="Galactose-binding domain-like"/>
    <property type="match status" value="1"/>
</dbReference>
<accession>A0AAP2D897</accession>
<dbReference type="InterPro" id="IPR032527">
    <property type="entry name" value="DUF4959"/>
</dbReference>
<evidence type="ECO:0000259" key="1">
    <source>
        <dbReference type="PROSITE" id="PS50853"/>
    </source>
</evidence>
<dbReference type="InterPro" id="IPR033431">
    <property type="entry name" value="DUF5126"/>
</dbReference>
<proteinExistence type="predicted"/>
<dbReference type="Gene3D" id="2.60.120.260">
    <property type="entry name" value="Galactose-binding domain-like"/>
    <property type="match status" value="1"/>
</dbReference>
<dbReference type="InterPro" id="IPR003961">
    <property type="entry name" value="FN3_dom"/>
</dbReference>
<sequence>MKLFKNLLPYTLLLLATACGEERLISPLNGNDGTPGPVSVTHVENLAGGATITYDLPDSENLLYVKAVFTVRDGLTREVKSSFYVNNLTVDGFPKADDYEVTLYAVSRGEKMSAPVTVSVSPLTPPVQEVFQTLDIKETYGGLSLSFQNSGEAAVSITVITPSENGEVRPVETFYSKSKAATFYSRGFEPVARTFGVYVKDRWGNVSDTITRELTPIYEELLDKKKFQALKTLGGDNTTPHFTQWGMEKMWDDAWNNRDNIFQTVIGSGVPSSFTINLGVKAHLSRFKLYHRAGENIYSGAAVKIWEIWGSNEPDKDGGWVNWTRITDCTSFKPSDVALGTYTNEDVQYGIINGEDFNFPDDLPPYQYLRFRITQTWGQTDYFHISELTFWGQVSQ</sequence>
<dbReference type="Pfam" id="PF17166">
    <property type="entry name" value="DUF5126"/>
    <property type="match status" value="1"/>
</dbReference>
<protein>
    <submittedName>
        <fullName evidence="2">DUF4959 domain-containing protein</fullName>
    </submittedName>
</protein>
<comment type="caution">
    <text evidence="2">The sequence shown here is derived from an EMBL/GenBank/DDBJ whole genome shotgun (WGS) entry which is preliminary data.</text>
</comment>
<dbReference type="InterPro" id="IPR008979">
    <property type="entry name" value="Galactose-bd-like_sf"/>
</dbReference>
<organism evidence="2 3">
    <name type="scientific">Dawidia soli</name>
    <dbReference type="NCBI Taxonomy" id="2782352"/>
    <lineage>
        <taxon>Bacteria</taxon>
        <taxon>Pseudomonadati</taxon>
        <taxon>Bacteroidota</taxon>
        <taxon>Cytophagia</taxon>
        <taxon>Cytophagales</taxon>
        <taxon>Chryseotaleaceae</taxon>
        <taxon>Dawidia</taxon>
    </lineage>
</organism>
<dbReference type="InterPro" id="IPR032164">
    <property type="entry name" value="DUF5000"/>
</dbReference>
<dbReference type="EMBL" id="JAHESC010000013">
    <property type="protein sequence ID" value="MBT1687014.1"/>
    <property type="molecule type" value="Genomic_DNA"/>
</dbReference>
<dbReference type="Pfam" id="PF16391">
    <property type="entry name" value="DUF5000"/>
    <property type="match status" value="1"/>
</dbReference>
<dbReference type="PROSITE" id="PS51257">
    <property type="entry name" value="PROKAR_LIPOPROTEIN"/>
    <property type="match status" value="1"/>
</dbReference>